<dbReference type="InterPro" id="IPR056852">
    <property type="entry name" value="AK17A/B"/>
</dbReference>
<feature type="compositionally biased region" description="Basic residues" evidence="2">
    <location>
        <begin position="726"/>
        <end position="771"/>
    </location>
</feature>
<evidence type="ECO:0000313" key="3">
    <source>
        <dbReference type="EnsemblMetazoa" id="GMOY004088-PA"/>
    </source>
</evidence>
<keyword evidence="1" id="KW-0175">Coiled coil</keyword>
<feature type="region of interest" description="Disordered" evidence="2">
    <location>
        <begin position="837"/>
        <end position="896"/>
    </location>
</feature>
<dbReference type="EMBL" id="CCAG010007912">
    <property type="status" value="NOT_ANNOTATED_CDS"/>
    <property type="molecule type" value="Genomic_DNA"/>
</dbReference>
<dbReference type="Proteomes" id="UP000092444">
    <property type="component" value="Unassembled WGS sequence"/>
</dbReference>
<dbReference type="AlphaFoldDB" id="A0A1B0FJW9"/>
<dbReference type="VEuPathDB" id="VectorBase:GMOY004088"/>
<evidence type="ECO:0008006" key="5">
    <source>
        <dbReference type="Google" id="ProtNLM"/>
    </source>
</evidence>
<feature type="coiled-coil region" evidence="1">
    <location>
        <begin position="783"/>
        <end position="811"/>
    </location>
</feature>
<evidence type="ECO:0000256" key="1">
    <source>
        <dbReference type="SAM" id="Coils"/>
    </source>
</evidence>
<proteinExistence type="predicted"/>
<accession>A0A1B0FJW9</accession>
<feature type="region of interest" description="Disordered" evidence="2">
    <location>
        <begin position="428"/>
        <end position="479"/>
    </location>
</feature>
<dbReference type="Pfam" id="PF25015">
    <property type="entry name" value="RBD_AKAP-17A"/>
    <property type="match status" value="1"/>
</dbReference>
<keyword evidence="4" id="KW-1185">Reference proteome</keyword>
<dbReference type="CDD" id="cd12264">
    <property type="entry name" value="RRM_AKAP17A"/>
    <property type="match status" value="1"/>
</dbReference>
<evidence type="ECO:0000256" key="2">
    <source>
        <dbReference type="SAM" id="MobiDB-lite"/>
    </source>
</evidence>
<feature type="compositionally biased region" description="Low complexity" evidence="2">
    <location>
        <begin position="464"/>
        <end position="476"/>
    </location>
</feature>
<evidence type="ECO:0000313" key="4">
    <source>
        <dbReference type="Proteomes" id="UP000092444"/>
    </source>
</evidence>
<dbReference type="PANTHER" id="PTHR12484">
    <property type="entry name" value="B-LYMPHOCYTE ANTIGEN-RELATED"/>
    <property type="match status" value="1"/>
</dbReference>
<feature type="region of interest" description="Disordered" evidence="2">
    <location>
        <begin position="284"/>
        <end position="330"/>
    </location>
</feature>
<feature type="compositionally biased region" description="Basic residues" evidence="2">
    <location>
        <begin position="600"/>
        <end position="683"/>
    </location>
</feature>
<feature type="compositionally biased region" description="Basic and acidic residues" evidence="2">
    <location>
        <begin position="854"/>
        <end position="864"/>
    </location>
</feature>
<organism evidence="3 4">
    <name type="scientific">Glossina morsitans morsitans</name>
    <name type="common">Savannah tsetse fly</name>
    <dbReference type="NCBI Taxonomy" id="37546"/>
    <lineage>
        <taxon>Eukaryota</taxon>
        <taxon>Metazoa</taxon>
        <taxon>Ecdysozoa</taxon>
        <taxon>Arthropoda</taxon>
        <taxon>Hexapoda</taxon>
        <taxon>Insecta</taxon>
        <taxon>Pterygota</taxon>
        <taxon>Neoptera</taxon>
        <taxon>Endopterygota</taxon>
        <taxon>Diptera</taxon>
        <taxon>Brachycera</taxon>
        <taxon>Muscomorpha</taxon>
        <taxon>Hippoboscoidea</taxon>
        <taxon>Glossinidae</taxon>
        <taxon>Glossina</taxon>
    </lineage>
</organism>
<sequence>MINIQTIQYVADCVPLYLPHSLYLKPVAKINISVALPSNKTGKSISNLDIMEKLSLALKPDKFLVLKVSKSTVDFIRFEAELDERSRLRSAINRLDGISLKLPGFNESFRVRASESKDDFPTRHDWDSFFRDASNMDEMKAGERPDTIHISHLPIKWFCPRHLEHEDNAKPSESIFKRIFEKFGSVRCVDIPICDPYRNKMNADINGMKTFSFEQDVLFEAYVQFDEYVGFVRAMDEFRGMKLVRKFVDKTQAVNISANFDTTKHLSDAQNQRRERVRKRLMAKVKADEEEKERKKKLEKERLERERQRQEEEKLAELERQREREERRKEKHLKRIQEKSQIEISQKIRVEERKLMIAQRKLESIRILEQLFDRMKLKHLAKYGTSTSRKYQLEQQKDTMRERLVEKYKTATEKLLMEQKRKVEDIRNKTPLMGLLKSKKTKASSEESADESDGKRKVNSTNDAGGNTSANAAASTESQPMNPFKAVAALATGATANPYNTEAASEWMKSLMFPYVPPMFPGMSHLYRPPAYPVSGSYRSFAPRMRMRVRGRGRGRGMGYDNHYPSNHYYNKHYNHGDNERYNDDEDGGGGGSSYYHYKSYARGRNRLRSRTRSRDRRSRSRSRTRTRTRTRSRSHSRSRSRDRRSRTRSRHRHYSKRTRSHTRSRSRSYSRSRSRTHSKSRLKSREDKRSKSPNQQMVSNKPPEKINKKLASTRRSRSYSSSSHSRSRSRTRNRSRSRTRTRSRSHSRSARSRRSWSRRSSSHRSPSKRKVIIDSDKLVRSAEEIKRTIEKDMKERMREEEREIKETFNKRHKQVLVHNAAITAVMLRASASESGIGTAEHSANESSVTNSAQDKEDSSKEGGCDDEEDEGHIRKHFSRPSSRRHSFEAEVENSN</sequence>
<feature type="region of interest" description="Disordered" evidence="2">
    <location>
        <begin position="571"/>
        <end position="776"/>
    </location>
</feature>
<dbReference type="EnsemblMetazoa" id="GMOY004088-RA">
    <property type="protein sequence ID" value="GMOY004088-PA"/>
    <property type="gene ID" value="GMOY004088"/>
</dbReference>
<feature type="compositionally biased region" description="Basic residues" evidence="2">
    <location>
        <begin position="874"/>
        <end position="885"/>
    </location>
</feature>
<dbReference type="PhylomeDB" id="A0A1B0FJW9"/>
<protein>
    <recommendedName>
        <fullName evidence="5">A-kinase anchor protein 17A</fullName>
    </recommendedName>
</protein>
<dbReference type="PANTHER" id="PTHR12484:SF4">
    <property type="entry name" value="A-KINASE ANCHOR PROTEIN 17A"/>
    <property type="match status" value="1"/>
</dbReference>
<reference evidence="3" key="1">
    <citation type="submission" date="2020-05" db="UniProtKB">
        <authorList>
            <consortium name="EnsemblMetazoa"/>
        </authorList>
    </citation>
    <scope>IDENTIFICATION</scope>
    <source>
        <strain evidence="3">Yale</strain>
    </source>
</reference>
<name>A0A1B0FJW9_GLOMM</name>
<feature type="compositionally biased region" description="Basic and acidic residues" evidence="2">
    <location>
        <begin position="285"/>
        <end position="328"/>
    </location>
</feature>